<evidence type="ECO:0000313" key="2">
    <source>
        <dbReference type="Proteomes" id="UP001148313"/>
    </source>
</evidence>
<comment type="caution">
    <text evidence="1">The sequence shown here is derived from an EMBL/GenBank/DDBJ whole genome shotgun (WGS) entry which is preliminary data.</text>
</comment>
<name>A0ABT4VWP1_9HYPH</name>
<dbReference type="EMBL" id="JAPJZH010000026">
    <property type="protein sequence ID" value="MDA4848625.1"/>
    <property type="molecule type" value="Genomic_DNA"/>
</dbReference>
<dbReference type="Proteomes" id="UP001148313">
    <property type="component" value="Unassembled WGS sequence"/>
</dbReference>
<keyword evidence="2" id="KW-1185">Reference proteome</keyword>
<proteinExistence type="predicted"/>
<sequence length="155" mass="16492">MGQKSRRPTSSPTRARGMPILIGPQAGIATAGVLCETKDQSMHWSSIRTLNGANELVSAEITPQASKSEQAARQLQQSGFRVLSIGETISVDGSPALWTSRFGVQFETTGEEAAPGSFPGGSEPRQVPIESTLSIPQDLESFIKGVSFVAPPEFF</sequence>
<accession>A0ABT4VWP1</accession>
<reference evidence="1" key="1">
    <citation type="submission" date="2022-11" db="EMBL/GenBank/DDBJ databases">
        <title>Hoeflea poritis sp. nov., isolated from scleractinian coral Porites lutea.</title>
        <authorList>
            <person name="Zhang G."/>
            <person name="Wei Q."/>
            <person name="Cai L."/>
        </authorList>
    </citation>
    <scope>NUCLEOTIDE SEQUENCE</scope>
    <source>
        <strain evidence="1">E7-10</strain>
    </source>
</reference>
<gene>
    <name evidence="1" type="ORF">OOZ53_24930</name>
</gene>
<evidence type="ECO:0000313" key="1">
    <source>
        <dbReference type="EMBL" id="MDA4848625.1"/>
    </source>
</evidence>
<organism evidence="1 2">
    <name type="scientific">Hoeflea poritis</name>
    <dbReference type="NCBI Taxonomy" id="2993659"/>
    <lineage>
        <taxon>Bacteria</taxon>
        <taxon>Pseudomonadati</taxon>
        <taxon>Pseudomonadota</taxon>
        <taxon>Alphaproteobacteria</taxon>
        <taxon>Hyphomicrobiales</taxon>
        <taxon>Rhizobiaceae</taxon>
        <taxon>Hoeflea</taxon>
    </lineage>
</organism>
<protein>
    <submittedName>
        <fullName evidence="1">Uncharacterized protein</fullName>
    </submittedName>
</protein>
<dbReference type="RefSeq" id="WP_271092499.1">
    <property type="nucleotide sequence ID" value="NZ_JAPJZH010000026.1"/>
</dbReference>